<dbReference type="EMBL" id="RWGY01000029">
    <property type="protein sequence ID" value="TVU17869.1"/>
    <property type="molecule type" value="Genomic_DNA"/>
</dbReference>
<name>A0A5J9U2B2_9POAL</name>
<protein>
    <submittedName>
        <fullName evidence="1">Uncharacterized protein</fullName>
    </submittedName>
</protein>
<reference evidence="1 2" key="1">
    <citation type="journal article" date="2019" name="Sci. Rep.">
        <title>A high-quality genome of Eragrostis curvula grass provides insights into Poaceae evolution and supports new strategies to enhance forage quality.</title>
        <authorList>
            <person name="Carballo J."/>
            <person name="Santos B.A.C.M."/>
            <person name="Zappacosta D."/>
            <person name="Garbus I."/>
            <person name="Selva J.P."/>
            <person name="Gallo C.A."/>
            <person name="Diaz A."/>
            <person name="Albertini E."/>
            <person name="Caccamo M."/>
            <person name="Echenique V."/>
        </authorList>
    </citation>
    <scope>NUCLEOTIDE SEQUENCE [LARGE SCALE GENOMIC DNA]</scope>
    <source>
        <strain evidence="2">cv. Victoria</strain>
        <tissue evidence="1">Leaf</tissue>
    </source>
</reference>
<dbReference type="AlphaFoldDB" id="A0A5J9U2B2"/>
<dbReference type="Proteomes" id="UP000324897">
    <property type="component" value="Chromosome 7"/>
</dbReference>
<evidence type="ECO:0000313" key="2">
    <source>
        <dbReference type="Proteomes" id="UP000324897"/>
    </source>
</evidence>
<gene>
    <name evidence="1" type="ORF">EJB05_33929</name>
</gene>
<comment type="caution">
    <text evidence="1">The sequence shown here is derived from an EMBL/GenBank/DDBJ whole genome shotgun (WGS) entry which is preliminary data.</text>
</comment>
<proteinExistence type="predicted"/>
<accession>A0A5J9U2B2</accession>
<dbReference type="Gramene" id="TVU17869">
    <property type="protein sequence ID" value="TVU17869"/>
    <property type="gene ID" value="EJB05_33929"/>
</dbReference>
<organism evidence="1 2">
    <name type="scientific">Eragrostis curvula</name>
    <name type="common">weeping love grass</name>
    <dbReference type="NCBI Taxonomy" id="38414"/>
    <lineage>
        <taxon>Eukaryota</taxon>
        <taxon>Viridiplantae</taxon>
        <taxon>Streptophyta</taxon>
        <taxon>Embryophyta</taxon>
        <taxon>Tracheophyta</taxon>
        <taxon>Spermatophyta</taxon>
        <taxon>Magnoliopsida</taxon>
        <taxon>Liliopsida</taxon>
        <taxon>Poales</taxon>
        <taxon>Poaceae</taxon>
        <taxon>PACMAD clade</taxon>
        <taxon>Chloridoideae</taxon>
        <taxon>Eragrostideae</taxon>
        <taxon>Eragrostidinae</taxon>
        <taxon>Eragrostis</taxon>
    </lineage>
</organism>
<evidence type="ECO:0000313" key="1">
    <source>
        <dbReference type="EMBL" id="TVU17869.1"/>
    </source>
</evidence>
<sequence>MTWVLASCAGRGSSADLKGAFPKMVGRESVEWKRGVPDFEGISRSCGFATDIQMAFDPSKGRWHLLSLSPIDWRDGWLGRVEVQ</sequence>
<keyword evidence="2" id="KW-1185">Reference proteome</keyword>